<dbReference type="AlphaFoldDB" id="A0A0V1KSZ5"/>
<dbReference type="EMBL" id="JYDW01000265">
    <property type="protein sequence ID" value="KRZ50432.1"/>
    <property type="molecule type" value="Genomic_DNA"/>
</dbReference>
<keyword evidence="2" id="KW-1185">Reference proteome</keyword>
<name>A0A0V1KSZ5_9BILA</name>
<proteinExistence type="predicted"/>
<organism evidence="1 2">
    <name type="scientific">Trichinella nativa</name>
    <dbReference type="NCBI Taxonomy" id="6335"/>
    <lineage>
        <taxon>Eukaryota</taxon>
        <taxon>Metazoa</taxon>
        <taxon>Ecdysozoa</taxon>
        <taxon>Nematoda</taxon>
        <taxon>Enoplea</taxon>
        <taxon>Dorylaimia</taxon>
        <taxon>Trichinellida</taxon>
        <taxon>Trichinellidae</taxon>
        <taxon>Trichinella</taxon>
    </lineage>
</organism>
<evidence type="ECO:0000313" key="1">
    <source>
        <dbReference type="EMBL" id="KRZ50432.1"/>
    </source>
</evidence>
<reference evidence="1 2" key="1">
    <citation type="submission" date="2015-05" db="EMBL/GenBank/DDBJ databases">
        <title>Evolution of Trichinella species and genotypes.</title>
        <authorList>
            <person name="Korhonen P.K."/>
            <person name="Edoardo P."/>
            <person name="Giuseppe L.R."/>
            <person name="Gasser R.B."/>
        </authorList>
    </citation>
    <scope>NUCLEOTIDE SEQUENCE [LARGE SCALE GENOMIC DNA]</scope>
    <source>
        <strain evidence="1">ISS10</strain>
    </source>
</reference>
<accession>A0A0V1KSZ5</accession>
<gene>
    <name evidence="1" type="ORF">T02_3242</name>
</gene>
<dbReference type="Proteomes" id="UP000054721">
    <property type="component" value="Unassembled WGS sequence"/>
</dbReference>
<evidence type="ECO:0000313" key="2">
    <source>
        <dbReference type="Proteomes" id="UP000054721"/>
    </source>
</evidence>
<comment type="caution">
    <text evidence="1">The sequence shown here is derived from an EMBL/GenBank/DDBJ whole genome shotgun (WGS) entry which is preliminary data.</text>
</comment>
<sequence length="62" mass="7139">MVSRLYCRNAGSLKVSSEVMRFLFIYKVDSGSETNKTELIRLFQKISTFSIPIKCHMNGHLL</sequence>
<protein>
    <submittedName>
        <fullName evidence="1">Uncharacterized protein</fullName>
    </submittedName>
</protein>